<comment type="catalytic activity">
    <reaction evidence="10">
        <text>di-trans,octa-cis-undecaprenyl diphospho-N-acetyl-alpha-D-muramoyl-L-alanyl-D-glutamyl-meso-2,6-diaminopimeloyl-D-alanyl-D-alanine + UDP-N-acetyl-alpha-D-glucosamine = di-trans,octa-cis-undecaprenyl diphospho-[N-acetyl-alpha-D-glucosaminyl-(1-&gt;4)]-N-acetyl-alpha-D-muramoyl-L-alanyl-D-glutamyl-meso-2,6-diaminopimeloyl-D-alanyl-D-alanine + UDP + H(+)</text>
        <dbReference type="Rhea" id="RHEA:31227"/>
        <dbReference type="ChEBI" id="CHEBI:15378"/>
        <dbReference type="ChEBI" id="CHEBI:57705"/>
        <dbReference type="ChEBI" id="CHEBI:58223"/>
        <dbReference type="ChEBI" id="CHEBI:61387"/>
        <dbReference type="ChEBI" id="CHEBI:61388"/>
        <dbReference type="EC" id="2.4.1.227"/>
    </reaction>
</comment>
<keyword evidence="2 10" id="KW-0132">Cell division</keyword>
<dbReference type="UniPathway" id="UPA00219"/>
<dbReference type="Pfam" id="PF04101">
    <property type="entry name" value="Glyco_tran_28_C"/>
    <property type="match status" value="1"/>
</dbReference>
<keyword evidence="7 10" id="KW-0472">Membrane</keyword>
<proteinExistence type="inferred from homology"/>
<dbReference type="AlphaFoldDB" id="A0A8J8K7I5"/>
<dbReference type="InterPro" id="IPR007235">
    <property type="entry name" value="Glyco_trans_28_C"/>
</dbReference>
<dbReference type="GO" id="GO:0051301">
    <property type="term" value="P:cell division"/>
    <property type="evidence" value="ECO:0007669"/>
    <property type="project" value="UniProtKB-KW"/>
</dbReference>
<dbReference type="EC" id="2.4.1.227" evidence="10"/>
<feature type="domain" description="Glycosyltransferase family 28 N-terminal" evidence="11">
    <location>
        <begin position="3"/>
        <end position="143"/>
    </location>
</feature>
<keyword evidence="5 10" id="KW-0133">Cell shape</keyword>
<evidence type="ECO:0000256" key="3">
    <source>
        <dbReference type="ARBA" id="ARBA00022676"/>
    </source>
</evidence>
<evidence type="ECO:0000256" key="9">
    <source>
        <dbReference type="ARBA" id="ARBA00023316"/>
    </source>
</evidence>
<evidence type="ECO:0000256" key="2">
    <source>
        <dbReference type="ARBA" id="ARBA00022618"/>
    </source>
</evidence>
<dbReference type="CDD" id="cd03785">
    <property type="entry name" value="GT28_MurG"/>
    <property type="match status" value="1"/>
</dbReference>
<evidence type="ECO:0000259" key="12">
    <source>
        <dbReference type="Pfam" id="PF04101"/>
    </source>
</evidence>
<dbReference type="Proteomes" id="UP000625804">
    <property type="component" value="Unassembled WGS sequence"/>
</dbReference>
<dbReference type="RefSeq" id="WP_173729967.1">
    <property type="nucleotide sequence ID" value="NZ_JABTTE010000002.1"/>
</dbReference>
<dbReference type="SUPFAM" id="SSF53756">
    <property type="entry name" value="UDP-Glycosyltransferase/glycogen phosphorylase"/>
    <property type="match status" value="1"/>
</dbReference>
<dbReference type="PANTHER" id="PTHR21015:SF22">
    <property type="entry name" value="GLYCOSYLTRANSFERASE"/>
    <property type="match status" value="1"/>
</dbReference>
<evidence type="ECO:0000256" key="6">
    <source>
        <dbReference type="ARBA" id="ARBA00022984"/>
    </source>
</evidence>
<dbReference type="Pfam" id="PF03033">
    <property type="entry name" value="Glyco_transf_28"/>
    <property type="match status" value="1"/>
</dbReference>
<keyword evidence="3 10" id="KW-0328">Glycosyltransferase</keyword>
<comment type="caution">
    <text evidence="13">The sequence shown here is derived from an EMBL/GenBank/DDBJ whole genome shotgun (WGS) entry which is preliminary data.</text>
</comment>
<comment type="subcellular location">
    <subcellularLocation>
        <location evidence="10">Cell membrane</location>
        <topology evidence="10">Peripheral membrane protein</topology>
        <orientation evidence="10">Cytoplasmic side</orientation>
    </subcellularLocation>
</comment>
<comment type="caution">
    <text evidence="10">Lacks conserved residue(s) required for the propagation of feature annotation.</text>
</comment>
<keyword evidence="9 10" id="KW-0961">Cell wall biogenesis/degradation</keyword>
<evidence type="ECO:0000313" key="14">
    <source>
        <dbReference type="Proteomes" id="UP000625804"/>
    </source>
</evidence>
<accession>A0A8J8K7I5</accession>
<dbReference type="GO" id="GO:0009252">
    <property type="term" value="P:peptidoglycan biosynthetic process"/>
    <property type="evidence" value="ECO:0007669"/>
    <property type="project" value="UniProtKB-UniRule"/>
</dbReference>
<evidence type="ECO:0000256" key="8">
    <source>
        <dbReference type="ARBA" id="ARBA00023306"/>
    </source>
</evidence>
<organism evidence="13 14">
    <name type="scientific">Calidifontibacillus erzurumensis</name>
    <dbReference type="NCBI Taxonomy" id="2741433"/>
    <lineage>
        <taxon>Bacteria</taxon>
        <taxon>Bacillati</taxon>
        <taxon>Bacillota</taxon>
        <taxon>Bacilli</taxon>
        <taxon>Bacillales</taxon>
        <taxon>Bacillaceae</taxon>
        <taxon>Calidifontibacillus/Schinkia group</taxon>
        <taxon>Calidifontibacillus</taxon>
    </lineage>
</organism>
<comment type="function">
    <text evidence="10">Cell wall formation. Catalyzes the transfer of a GlcNAc subunit on undecaprenyl-pyrophosphoryl-MurNAc-pentapeptide (lipid intermediate I) to form undecaprenyl-pyrophosphoryl-MurNAc-(pentapeptide)GlcNAc (lipid intermediate II).</text>
</comment>
<reference evidence="13" key="1">
    <citation type="submission" date="2020-06" db="EMBL/GenBank/DDBJ databases">
        <title>A novel thermopfilic bacterium from Erzurum, Turkey.</title>
        <authorList>
            <person name="Adiguzel A."/>
            <person name="Ay H."/>
            <person name="Baltaci M.O."/>
        </authorList>
    </citation>
    <scope>NUCLEOTIDE SEQUENCE</scope>
    <source>
        <strain evidence="13">P2</strain>
    </source>
</reference>
<sequence length="366" mass="40328">MKIIVSGGGTGGHIYPAIAFIKEVKKHEPDAQVLYIGTEKGLEKAIVERENIPFKSIEITGFKRKISFENVKTIIRFIKGTALSKKYIKEFQPDVVIGTGGYVCGPVVYAAAKLKIPTIIHEQNSIPGLTNKFLSRYVDKIAISFEEASSYFPKEKTVLTGNPRATEVLGNDRSKGKQSLGLDEDKKIVLIVGGSRGAKPINDAFLEVLPKVGSKNYQVLYVTGEVHYQDVLREVQKFGNPRNVIIKPFIHNMPEVLSAVDLIVARAGATTLAEITALGLPSILIPSPYVTNNHQEKNARALGDKGAAIVRLEKEMNGNVLLDDIDRILLDEKLLLDMKRSSEKLGIPLAAKNLYQLTKQLVNKRT</sequence>
<evidence type="ECO:0000256" key="4">
    <source>
        <dbReference type="ARBA" id="ARBA00022679"/>
    </source>
</evidence>
<feature type="binding site" evidence="10">
    <location>
        <position position="195"/>
    </location>
    <ligand>
        <name>UDP-N-acetyl-alpha-D-glucosamine</name>
        <dbReference type="ChEBI" id="CHEBI:57705"/>
    </ligand>
</feature>
<keyword evidence="4 10" id="KW-0808">Transferase</keyword>
<evidence type="ECO:0000256" key="5">
    <source>
        <dbReference type="ARBA" id="ARBA00022960"/>
    </source>
</evidence>
<dbReference type="GO" id="GO:0008360">
    <property type="term" value="P:regulation of cell shape"/>
    <property type="evidence" value="ECO:0007669"/>
    <property type="project" value="UniProtKB-KW"/>
</dbReference>
<evidence type="ECO:0000256" key="10">
    <source>
        <dbReference type="HAMAP-Rule" id="MF_00033"/>
    </source>
</evidence>
<dbReference type="GO" id="GO:0071555">
    <property type="term" value="P:cell wall organization"/>
    <property type="evidence" value="ECO:0007669"/>
    <property type="project" value="UniProtKB-KW"/>
</dbReference>
<dbReference type="InterPro" id="IPR006009">
    <property type="entry name" value="GlcNAc_MurG"/>
</dbReference>
<comment type="pathway">
    <text evidence="10">Cell wall biogenesis; peptidoglycan biosynthesis.</text>
</comment>
<keyword evidence="14" id="KW-1185">Reference proteome</keyword>
<dbReference type="Gene3D" id="3.40.50.2000">
    <property type="entry name" value="Glycogen Phosphorylase B"/>
    <property type="match status" value="2"/>
</dbReference>
<keyword evidence="6 10" id="KW-0573">Peptidoglycan synthesis</keyword>
<name>A0A8J8K7I5_9BACI</name>
<dbReference type="InterPro" id="IPR004276">
    <property type="entry name" value="GlycoTrans_28_N"/>
</dbReference>
<evidence type="ECO:0000313" key="13">
    <source>
        <dbReference type="EMBL" id="NSL50781.1"/>
    </source>
</evidence>
<dbReference type="PANTHER" id="PTHR21015">
    <property type="entry name" value="UDP-N-ACETYLGLUCOSAMINE--N-ACETYLMURAMYL-(PENTAPEPTIDE) PYROPHOSPHORYL-UNDECAPRENOL N-ACETYLGLUCOSAMINE TRANSFERASE 1"/>
    <property type="match status" value="1"/>
</dbReference>
<evidence type="ECO:0000259" key="11">
    <source>
        <dbReference type="Pfam" id="PF03033"/>
    </source>
</evidence>
<evidence type="ECO:0000256" key="1">
    <source>
        <dbReference type="ARBA" id="ARBA00022475"/>
    </source>
</evidence>
<dbReference type="GO" id="GO:0005886">
    <property type="term" value="C:plasma membrane"/>
    <property type="evidence" value="ECO:0007669"/>
    <property type="project" value="UniProtKB-SubCell"/>
</dbReference>
<comment type="similarity">
    <text evidence="10">Belongs to the glycosyltransferase 28 family. MurG subfamily.</text>
</comment>
<feature type="binding site" evidence="10">
    <location>
        <position position="250"/>
    </location>
    <ligand>
        <name>UDP-N-acetyl-alpha-D-glucosamine</name>
        <dbReference type="ChEBI" id="CHEBI:57705"/>
    </ligand>
</feature>
<evidence type="ECO:0000256" key="7">
    <source>
        <dbReference type="ARBA" id="ARBA00023136"/>
    </source>
</evidence>
<feature type="domain" description="Glycosyl transferase family 28 C-terminal" evidence="12">
    <location>
        <begin position="188"/>
        <end position="353"/>
    </location>
</feature>
<keyword evidence="1 10" id="KW-1003">Cell membrane</keyword>
<feature type="binding site" evidence="10">
    <location>
        <position position="124"/>
    </location>
    <ligand>
        <name>UDP-N-acetyl-alpha-D-glucosamine</name>
        <dbReference type="ChEBI" id="CHEBI:57705"/>
    </ligand>
</feature>
<dbReference type="GO" id="GO:0005975">
    <property type="term" value="P:carbohydrate metabolic process"/>
    <property type="evidence" value="ECO:0007669"/>
    <property type="project" value="InterPro"/>
</dbReference>
<feature type="binding site" evidence="10">
    <location>
        <begin position="10"/>
        <end position="12"/>
    </location>
    <ligand>
        <name>UDP-N-acetyl-alpha-D-glucosamine</name>
        <dbReference type="ChEBI" id="CHEBI:57705"/>
    </ligand>
</feature>
<protein>
    <recommendedName>
        <fullName evidence="10">UDP-N-acetylglucosamine--N-acetylmuramyl-(pentapeptide) pyrophosphoryl-undecaprenol N-acetylglucosamine transferase</fullName>
        <ecNumber evidence="10">2.4.1.227</ecNumber>
    </recommendedName>
    <alternativeName>
        <fullName evidence="10">Undecaprenyl-PP-MurNAc-pentapeptide-UDPGlcNAc GlcNAc transferase</fullName>
    </alternativeName>
</protein>
<gene>
    <name evidence="10 13" type="primary">murG</name>
    <name evidence="13" type="ORF">HR057_03260</name>
</gene>
<dbReference type="NCBIfam" id="TIGR01133">
    <property type="entry name" value="murG"/>
    <property type="match status" value="1"/>
</dbReference>
<dbReference type="GO" id="GO:0050511">
    <property type="term" value="F:undecaprenyldiphospho-muramoylpentapeptide beta-N-acetylglucosaminyltransferase activity"/>
    <property type="evidence" value="ECO:0007669"/>
    <property type="project" value="UniProtKB-UniRule"/>
</dbReference>
<keyword evidence="8 10" id="KW-0131">Cell cycle</keyword>
<feature type="binding site" evidence="10">
    <location>
        <position position="295"/>
    </location>
    <ligand>
        <name>UDP-N-acetyl-alpha-D-glucosamine</name>
        <dbReference type="ChEBI" id="CHEBI:57705"/>
    </ligand>
</feature>
<dbReference type="EMBL" id="JABTTE010000002">
    <property type="protein sequence ID" value="NSL50781.1"/>
    <property type="molecule type" value="Genomic_DNA"/>
</dbReference>
<dbReference type="HAMAP" id="MF_00033">
    <property type="entry name" value="MurG"/>
    <property type="match status" value="1"/>
</dbReference>